<sequence length="175" mass="18931">MVADVEDKTESVEETAGTTLSDPSSFNVPSVVELSATDDLIPESVVTAVTAAPVVDVVVDVVVVVEDEIQQQVLEADEDDVLVVESAVSASGFDLEVVKDDVDVAGDEEKKDVVETQVVEVQDPSKSVESSSVEEVVVAVVDVEEVMRRLLRRTLSKRQFNCQNTLKLLQKRTSV</sequence>
<organism evidence="2 3">
    <name type="scientific">Rhizoclosmatium globosum</name>
    <dbReference type="NCBI Taxonomy" id="329046"/>
    <lineage>
        <taxon>Eukaryota</taxon>
        <taxon>Fungi</taxon>
        <taxon>Fungi incertae sedis</taxon>
        <taxon>Chytridiomycota</taxon>
        <taxon>Chytridiomycota incertae sedis</taxon>
        <taxon>Chytridiomycetes</taxon>
        <taxon>Chytridiales</taxon>
        <taxon>Chytriomycetaceae</taxon>
        <taxon>Rhizoclosmatium</taxon>
    </lineage>
</organism>
<dbReference type="EMBL" id="MCGO01000003">
    <property type="protein sequence ID" value="ORY52333.1"/>
    <property type="molecule type" value="Genomic_DNA"/>
</dbReference>
<reference evidence="2 3" key="1">
    <citation type="submission" date="2016-07" db="EMBL/GenBank/DDBJ databases">
        <title>Pervasive Adenine N6-methylation of Active Genes in Fungi.</title>
        <authorList>
            <consortium name="DOE Joint Genome Institute"/>
            <person name="Mondo S.J."/>
            <person name="Dannebaum R.O."/>
            <person name="Kuo R.C."/>
            <person name="Labutti K."/>
            <person name="Haridas S."/>
            <person name="Kuo A."/>
            <person name="Salamov A."/>
            <person name="Ahrendt S.R."/>
            <person name="Lipzen A."/>
            <person name="Sullivan W."/>
            <person name="Andreopoulos W.B."/>
            <person name="Clum A."/>
            <person name="Lindquist E."/>
            <person name="Daum C."/>
            <person name="Ramamoorthy G.K."/>
            <person name="Gryganskyi A."/>
            <person name="Culley D."/>
            <person name="Magnuson J.K."/>
            <person name="James T.Y."/>
            <person name="O'Malley M.A."/>
            <person name="Stajich J.E."/>
            <person name="Spatafora J.W."/>
            <person name="Visel A."/>
            <person name="Grigoriev I.V."/>
        </authorList>
    </citation>
    <scope>NUCLEOTIDE SEQUENCE [LARGE SCALE GENOMIC DNA]</scope>
    <source>
        <strain evidence="2 3">JEL800</strain>
    </source>
</reference>
<feature type="compositionally biased region" description="Polar residues" evidence="1">
    <location>
        <begin position="16"/>
        <end position="27"/>
    </location>
</feature>
<keyword evidence="3" id="KW-1185">Reference proteome</keyword>
<evidence type="ECO:0000313" key="2">
    <source>
        <dbReference type="EMBL" id="ORY52333.1"/>
    </source>
</evidence>
<proteinExistence type="predicted"/>
<evidence type="ECO:0000313" key="3">
    <source>
        <dbReference type="Proteomes" id="UP000193642"/>
    </source>
</evidence>
<dbReference type="AlphaFoldDB" id="A0A1Y2CZ68"/>
<dbReference type="Proteomes" id="UP000193642">
    <property type="component" value="Unassembled WGS sequence"/>
</dbReference>
<comment type="caution">
    <text evidence="2">The sequence shown here is derived from an EMBL/GenBank/DDBJ whole genome shotgun (WGS) entry which is preliminary data.</text>
</comment>
<feature type="region of interest" description="Disordered" evidence="1">
    <location>
        <begin position="1"/>
        <end position="27"/>
    </location>
</feature>
<name>A0A1Y2CZ68_9FUNG</name>
<feature type="compositionally biased region" description="Basic and acidic residues" evidence="1">
    <location>
        <begin position="1"/>
        <end position="11"/>
    </location>
</feature>
<accession>A0A1Y2CZ68</accession>
<gene>
    <name evidence="2" type="ORF">BCR33DRAFT_315302</name>
</gene>
<protein>
    <submittedName>
        <fullName evidence="2">Uncharacterized protein</fullName>
    </submittedName>
</protein>
<evidence type="ECO:0000256" key="1">
    <source>
        <dbReference type="SAM" id="MobiDB-lite"/>
    </source>
</evidence>